<feature type="non-terminal residue" evidence="2">
    <location>
        <position position="1"/>
    </location>
</feature>
<evidence type="ECO:0000313" key="3">
    <source>
        <dbReference type="Proteomes" id="UP001519460"/>
    </source>
</evidence>
<name>A0ABD0LS58_9CAEN</name>
<gene>
    <name evidence="2" type="ORF">BaRGS_00006641</name>
</gene>
<keyword evidence="3" id="KW-1185">Reference proteome</keyword>
<dbReference type="EMBL" id="JACVVK020000027">
    <property type="protein sequence ID" value="KAK7502277.1"/>
    <property type="molecule type" value="Genomic_DNA"/>
</dbReference>
<feature type="compositionally biased region" description="Polar residues" evidence="1">
    <location>
        <begin position="86"/>
        <end position="107"/>
    </location>
</feature>
<accession>A0ABD0LS58</accession>
<reference evidence="2 3" key="1">
    <citation type="journal article" date="2023" name="Sci. Data">
        <title>Genome assembly of the Korean intertidal mud-creeper Batillaria attramentaria.</title>
        <authorList>
            <person name="Patra A.K."/>
            <person name="Ho P.T."/>
            <person name="Jun S."/>
            <person name="Lee S.J."/>
            <person name="Kim Y."/>
            <person name="Won Y.J."/>
        </authorList>
    </citation>
    <scope>NUCLEOTIDE SEQUENCE [LARGE SCALE GENOMIC DNA]</scope>
    <source>
        <strain evidence="2">Wonlab-2016</strain>
    </source>
</reference>
<feature type="region of interest" description="Disordered" evidence="1">
    <location>
        <begin position="81"/>
        <end position="107"/>
    </location>
</feature>
<organism evidence="2 3">
    <name type="scientific">Batillaria attramentaria</name>
    <dbReference type="NCBI Taxonomy" id="370345"/>
    <lineage>
        <taxon>Eukaryota</taxon>
        <taxon>Metazoa</taxon>
        <taxon>Spiralia</taxon>
        <taxon>Lophotrochozoa</taxon>
        <taxon>Mollusca</taxon>
        <taxon>Gastropoda</taxon>
        <taxon>Caenogastropoda</taxon>
        <taxon>Sorbeoconcha</taxon>
        <taxon>Cerithioidea</taxon>
        <taxon>Batillariidae</taxon>
        <taxon>Batillaria</taxon>
    </lineage>
</organism>
<sequence>PCCCDKIAARVAAPDGPVIYSGAIFWRQLGCRGYGVEDDKVLPFFSVRILPIEDAKIHTKKDLYLRDKTLGLFYTRDPQHREGRNVSVTREPSHVTAGNLSGKNLGS</sequence>
<evidence type="ECO:0000313" key="2">
    <source>
        <dbReference type="EMBL" id="KAK7502277.1"/>
    </source>
</evidence>
<evidence type="ECO:0000256" key="1">
    <source>
        <dbReference type="SAM" id="MobiDB-lite"/>
    </source>
</evidence>
<dbReference type="AlphaFoldDB" id="A0ABD0LS58"/>
<protein>
    <submittedName>
        <fullName evidence="2">Uncharacterized protein</fullName>
    </submittedName>
</protein>
<dbReference type="Proteomes" id="UP001519460">
    <property type="component" value="Unassembled WGS sequence"/>
</dbReference>
<proteinExistence type="predicted"/>
<comment type="caution">
    <text evidence="2">The sequence shown here is derived from an EMBL/GenBank/DDBJ whole genome shotgun (WGS) entry which is preliminary data.</text>
</comment>